<dbReference type="EMBL" id="BAABJQ010000109">
    <property type="protein sequence ID" value="GAA5202661.1"/>
    <property type="molecule type" value="Genomic_DNA"/>
</dbReference>
<name>A0ABP9SWA2_9ACTN</name>
<sequence>MDQDNLLVDIHLGEDTLTDQDNLPVGTHLGKDIQLVGIHQQKDIQLAGRLEGDILEEDMRHKTEGIVQ</sequence>
<accession>A0ABP9SWA2</accession>
<evidence type="ECO:0000313" key="1">
    <source>
        <dbReference type="EMBL" id="GAA5202661.1"/>
    </source>
</evidence>
<reference evidence="2" key="1">
    <citation type="journal article" date="2019" name="Int. J. Syst. Evol. Microbiol.">
        <title>The Global Catalogue of Microorganisms (GCM) 10K type strain sequencing project: providing services to taxonomists for standard genome sequencing and annotation.</title>
        <authorList>
            <consortium name="The Broad Institute Genomics Platform"/>
            <consortium name="The Broad Institute Genome Sequencing Center for Infectious Disease"/>
            <person name="Wu L."/>
            <person name="Ma J."/>
        </authorList>
    </citation>
    <scope>NUCLEOTIDE SEQUENCE [LARGE SCALE GENOMIC DNA]</scope>
    <source>
        <strain evidence="2">JCM 18304</strain>
    </source>
</reference>
<proteinExistence type="predicted"/>
<gene>
    <name evidence="1" type="ORF">GCM10023322_84350</name>
</gene>
<evidence type="ECO:0000313" key="2">
    <source>
        <dbReference type="Proteomes" id="UP001501570"/>
    </source>
</evidence>
<protein>
    <submittedName>
        <fullName evidence="1">Uncharacterized protein</fullName>
    </submittedName>
</protein>
<dbReference type="Proteomes" id="UP001501570">
    <property type="component" value="Unassembled WGS sequence"/>
</dbReference>
<keyword evidence="2" id="KW-1185">Reference proteome</keyword>
<organism evidence="1 2">
    <name type="scientific">Rugosimonospora acidiphila</name>
    <dbReference type="NCBI Taxonomy" id="556531"/>
    <lineage>
        <taxon>Bacteria</taxon>
        <taxon>Bacillati</taxon>
        <taxon>Actinomycetota</taxon>
        <taxon>Actinomycetes</taxon>
        <taxon>Micromonosporales</taxon>
        <taxon>Micromonosporaceae</taxon>
        <taxon>Rugosimonospora</taxon>
    </lineage>
</organism>
<comment type="caution">
    <text evidence="1">The sequence shown here is derived from an EMBL/GenBank/DDBJ whole genome shotgun (WGS) entry which is preliminary data.</text>
</comment>